<dbReference type="InterPro" id="IPR036388">
    <property type="entry name" value="WH-like_DNA-bd_sf"/>
</dbReference>
<evidence type="ECO:0000256" key="5">
    <source>
        <dbReference type="ARBA" id="ARBA00022679"/>
    </source>
</evidence>
<comment type="subcellular location">
    <subcellularLocation>
        <location evidence="9">Cytoplasm</location>
    </subcellularLocation>
</comment>
<evidence type="ECO:0000259" key="10">
    <source>
        <dbReference type="Pfam" id="PF01035"/>
    </source>
</evidence>
<gene>
    <name evidence="12" type="ORF">J0A66_10745</name>
</gene>
<evidence type="ECO:0000256" key="2">
    <source>
        <dbReference type="ARBA" id="ARBA00008711"/>
    </source>
</evidence>
<dbReference type="AlphaFoldDB" id="A0A939DPS2"/>
<evidence type="ECO:0000313" key="12">
    <source>
        <dbReference type="EMBL" id="MBN7825701.1"/>
    </source>
</evidence>
<dbReference type="PROSITE" id="PS00374">
    <property type="entry name" value="MGMT"/>
    <property type="match status" value="1"/>
</dbReference>
<comment type="miscellaneous">
    <text evidence="9">This enzyme catalyzes only one turnover and therefore is not strictly catalytic. According to one definition, an enzyme is a biocatalyst that acts repeatedly and over many reaction cycles.</text>
</comment>
<dbReference type="Gene3D" id="1.10.10.10">
    <property type="entry name" value="Winged helix-like DNA-binding domain superfamily/Winged helix DNA-binding domain"/>
    <property type="match status" value="1"/>
</dbReference>
<dbReference type="Proteomes" id="UP000664654">
    <property type="component" value="Unassembled WGS sequence"/>
</dbReference>
<evidence type="ECO:0000259" key="11">
    <source>
        <dbReference type="Pfam" id="PF02870"/>
    </source>
</evidence>
<dbReference type="InterPro" id="IPR023546">
    <property type="entry name" value="MGMT"/>
</dbReference>
<dbReference type="Pfam" id="PF02870">
    <property type="entry name" value="Methyltransf_1N"/>
    <property type="match status" value="1"/>
</dbReference>
<feature type="active site" description="Nucleophile; methyl group acceptor" evidence="9">
    <location>
        <position position="122"/>
    </location>
</feature>
<dbReference type="EC" id="2.1.1.63" evidence="9"/>
<name>A0A939DPS2_9ALTE</name>
<feature type="domain" description="Methylguanine DNA methyltransferase ribonuclease-like" evidence="11">
    <location>
        <begin position="8"/>
        <end position="67"/>
    </location>
</feature>
<dbReference type="GO" id="GO:0032259">
    <property type="term" value="P:methylation"/>
    <property type="evidence" value="ECO:0007669"/>
    <property type="project" value="UniProtKB-KW"/>
</dbReference>
<dbReference type="SUPFAM" id="SSF53155">
    <property type="entry name" value="Methylated DNA-protein cysteine methyltransferase domain"/>
    <property type="match status" value="1"/>
</dbReference>
<dbReference type="NCBIfam" id="TIGR00589">
    <property type="entry name" value="ogt"/>
    <property type="match status" value="1"/>
</dbReference>
<dbReference type="GO" id="GO:0005737">
    <property type="term" value="C:cytoplasm"/>
    <property type="evidence" value="ECO:0007669"/>
    <property type="project" value="UniProtKB-SubCell"/>
</dbReference>
<protein>
    <recommendedName>
        <fullName evidence="9">Methylated-DNA--protein-cysteine methyltransferase</fullName>
        <ecNumber evidence="9">2.1.1.63</ecNumber>
    </recommendedName>
    <alternativeName>
        <fullName evidence="9">6-O-methylguanine-DNA methyltransferase</fullName>
        <shortName evidence="9">MGMT</shortName>
    </alternativeName>
    <alternativeName>
        <fullName evidence="9">O-6-methylguanine-DNA-alkyltransferase</fullName>
    </alternativeName>
</protein>
<reference evidence="12" key="1">
    <citation type="submission" date="2021-03" db="EMBL/GenBank/DDBJ databases">
        <title>novel species isolated from a fishpond in China.</title>
        <authorList>
            <person name="Lu H."/>
            <person name="Cai Z."/>
        </authorList>
    </citation>
    <scope>NUCLEOTIDE SEQUENCE</scope>
    <source>
        <strain evidence="12">JCM 30855</strain>
    </source>
</reference>
<evidence type="ECO:0000256" key="7">
    <source>
        <dbReference type="ARBA" id="ARBA00023204"/>
    </source>
</evidence>
<keyword evidence="13" id="KW-1185">Reference proteome</keyword>
<keyword evidence="6 9" id="KW-0227">DNA damage</keyword>
<dbReference type="SUPFAM" id="SSF46767">
    <property type="entry name" value="Methylated DNA-protein cysteine methyltransferase, C-terminal domain"/>
    <property type="match status" value="1"/>
</dbReference>
<dbReference type="HAMAP" id="MF_00772">
    <property type="entry name" value="OGT"/>
    <property type="match status" value="1"/>
</dbReference>
<dbReference type="CDD" id="cd06445">
    <property type="entry name" value="ATase"/>
    <property type="match status" value="1"/>
</dbReference>
<dbReference type="InterPro" id="IPR036217">
    <property type="entry name" value="MethylDNA_cys_MeTrfase_DNAb"/>
</dbReference>
<organism evidence="12 13">
    <name type="scientific">Bowmanella dokdonensis</name>
    <dbReference type="NCBI Taxonomy" id="751969"/>
    <lineage>
        <taxon>Bacteria</taxon>
        <taxon>Pseudomonadati</taxon>
        <taxon>Pseudomonadota</taxon>
        <taxon>Gammaproteobacteria</taxon>
        <taxon>Alteromonadales</taxon>
        <taxon>Alteromonadaceae</taxon>
        <taxon>Bowmanella</taxon>
    </lineage>
</organism>
<comment type="similarity">
    <text evidence="2 9">Belongs to the MGMT family.</text>
</comment>
<keyword evidence="5 9" id="KW-0808">Transferase</keyword>
<feature type="domain" description="Methylated-DNA-[protein]-cysteine S-methyltransferase DNA binding" evidence="10">
    <location>
        <begin position="71"/>
        <end position="150"/>
    </location>
</feature>
<dbReference type="PANTHER" id="PTHR10815:SF5">
    <property type="entry name" value="METHYLATED-DNA--PROTEIN-CYSTEINE METHYLTRANSFERASE"/>
    <property type="match status" value="1"/>
</dbReference>
<keyword evidence="3 9" id="KW-0963">Cytoplasm</keyword>
<sequence length="156" mass="16820">MNRLSRCLQTPQGLLEIQADEAGICAIKFVEHPQGPQSDAPLLEMATNQLVEYFAGVRQHFDLPLAPRGTAFQQKVWQALQQVGYGQTTSYKEIARRIGHPAAVRAVGAANGRNPIAIVVPCHRIIGANGTLTGYAGGLGRKAALLKLEQAQKVLL</sequence>
<dbReference type="GO" id="GO:0003908">
    <property type="term" value="F:methylated-DNA-[protein]-cysteine S-methyltransferase activity"/>
    <property type="evidence" value="ECO:0007669"/>
    <property type="project" value="UniProtKB-UniRule"/>
</dbReference>
<evidence type="ECO:0000313" key="13">
    <source>
        <dbReference type="Proteomes" id="UP000664654"/>
    </source>
</evidence>
<accession>A0A939DPS2</accession>
<keyword evidence="4 9" id="KW-0489">Methyltransferase</keyword>
<evidence type="ECO:0000256" key="3">
    <source>
        <dbReference type="ARBA" id="ARBA00022490"/>
    </source>
</evidence>
<dbReference type="InterPro" id="IPR036631">
    <property type="entry name" value="MGMT_N_sf"/>
</dbReference>
<comment type="catalytic activity">
    <reaction evidence="1 9">
        <text>a 4-O-methyl-thymidine in DNA + L-cysteinyl-[protein] = a thymidine in DNA + S-methyl-L-cysteinyl-[protein]</text>
        <dbReference type="Rhea" id="RHEA:53428"/>
        <dbReference type="Rhea" id="RHEA-COMP:10131"/>
        <dbReference type="Rhea" id="RHEA-COMP:10132"/>
        <dbReference type="Rhea" id="RHEA-COMP:13555"/>
        <dbReference type="Rhea" id="RHEA-COMP:13556"/>
        <dbReference type="ChEBI" id="CHEBI:29950"/>
        <dbReference type="ChEBI" id="CHEBI:82612"/>
        <dbReference type="ChEBI" id="CHEBI:137386"/>
        <dbReference type="ChEBI" id="CHEBI:137387"/>
        <dbReference type="EC" id="2.1.1.63"/>
    </reaction>
</comment>
<dbReference type="InterPro" id="IPR008332">
    <property type="entry name" value="MethylG_MeTrfase_N"/>
</dbReference>
<evidence type="ECO:0000256" key="6">
    <source>
        <dbReference type="ARBA" id="ARBA00022763"/>
    </source>
</evidence>
<dbReference type="PANTHER" id="PTHR10815">
    <property type="entry name" value="METHYLATED-DNA--PROTEIN-CYSTEINE METHYLTRANSFERASE"/>
    <property type="match status" value="1"/>
</dbReference>
<dbReference type="EMBL" id="JAFKCV010000005">
    <property type="protein sequence ID" value="MBN7825701.1"/>
    <property type="molecule type" value="Genomic_DNA"/>
</dbReference>
<comment type="caution">
    <text evidence="12">The sequence shown here is derived from an EMBL/GenBank/DDBJ whole genome shotgun (WGS) entry which is preliminary data.</text>
</comment>
<evidence type="ECO:0000256" key="1">
    <source>
        <dbReference type="ARBA" id="ARBA00001286"/>
    </source>
</evidence>
<dbReference type="InterPro" id="IPR014048">
    <property type="entry name" value="MethylDNA_cys_MeTrfase_DNA-bd"/>
</dbReference>
<proteinExistence type="inferred from homology"/>
<comment type="catalytic activity">
    <reaction evidence="8 9">
        <text>a 6-O-methyl-2'-deoxyguanosine in DNA + L-cysteinyl-[protein] = S-methyl-L-cysteinyl-[protein] + a 2'-deoxyguanosine in DNA</text>
        <dbReference type="Rhea" id="RHEA:24000"/>
        <dbReference type="Rhea" id="RHEA-COMP:10131"/>
        <dbReference type="Rhea" id="RHEA-COMP:10132"/>
        <dbReference type="Rhea" id="RHEA-COMP:11367"/>
        <dbReference type="Rhea" id="RHEA-COMP:11368"/>
        <dbReference type="ChEBI" id="CHEBI:29950"/>
        <dbReference type="ChEBI" id="CHEBI:82612"/>
        <dbReference type="ChEBI" id="CHEBI:85445"/>
        <dbReference type="ChEBI" id="CHEBI:85448"/>
        <dbReference type="EC" id="2.1.1.63"/>
    </reaction>
</comment>
<comment type="function">
    <text evidence="9">Involved in the cellular defense against the biological effects of O6-methylguanine (O6-MeG) and O4-methylthymine (O4-MeT) in DNA. Repairs the methylated nucleobase in DNA by stoichiometrically transferring the methyl group to a cysteine residue in the enzyme. This is a suicide reaction: the enzyme is irreversibly inactivated.</text>
</comment>
<dbReference type="GO" id="GO:0006307">
    <property type="term" value="P:DNA alkylation repair"/>
    <property type="evidence" value="ECO:0007669"/>
    <property type="project" value="UniProtKB-UniRule"/>
</dbReference>
<dbReference type="Pfam" id="PF01035">
    <property type="entry name" value="DNA_binding_1"/>
    <property type="match status" value="1"/>
</dbReference>
<evidence type="ECO:0000256" key="9">
    <source>
        <dbReference type="HAMAP-Rule" id="MF_00772"/>
    </source>
</evidence>
<dbReference type="FunFam" id="1.10.10.10:FF:000214">
    <property type="entry name" value="Methylated-DNA--protein-cysteine methyltransferase"/>
    <property type="match status" value="1"/>
</dbReference>
<evidence type="ECO:0000256" key="8">
    <source>
        <dbReference type="ARBA" id="ARBA00049348"/>
    </source>
</evidence>
<dbReference type="Gene3D" id="3.30.160.70">
    <property type="entry name" value="Methylated DNA-protein cysteine methyltransferase domain"/>
    <property type="match status" value="1"/>
</dbReference>
<dbReference type="RefSeq" id="WP_206573818.1">
    <property type="nucleotide sequence ID" value="NZ_JAFKCV010000005.1"/>
</dbReference>
<keyword evidence="7 9" id="KW-0234">DNA repair</keyword>
<dbReference type="InterPro" id="IPR001497">
    <property type="entry name" value="MethylDNA_cys_MeTrfase_AS"/>
</dbReference>
<evidence type="ECO:0000256" key="4">
    <source>
        <dbReference type="ARBA" id="ARBA00022603"/>
    </source>
</evidence>